<evidence type="ECO:0000313" key="2">
    <source>
        <dbReference type="Proteomes" id="UP000887013"/>
    </source>
</evidence>
<sequence length="81" mass="9462">MIPSLIKCVLSMRQRSDSYPHHVFNRETRLRTLCRPHPRTFSRGSRICNAHGSEKQQRCHRASRSWSCRQITPGASSRLSR</sequence>
<dbReference type="AlphaFoldDB" id="A0A8X6Q0N2"/>
<dbReference type="Proteomes" id="UP000887013">
    <property type="component" value="Unassembled WGS sequence"/>
</dbReference>
<reference evidence="1" key="1">
    <citation type="submission" date="2020-08" db="EMBL/GenBank/DDBJ databases">
        <title>Multicomponent nature underlies the extraordinary mechanical properties of spider dragline silk.</title>
        <authorList>
            <person name="Kono N."/>
            <person name="Nakamura H."/>
            <person name="Mori M."/>
            <person name="Yoshida Y."/>
            <person name="Ohtoshi R."/>
            <person name="Malay A.D."/>
            <person name="Moran D.A.P."/>
            <person name="Tomita M."/>
            <person name="Numata K."/>
            <person name="Arakawa K."/>
        </authorList>
    </citation>
    <scope>NUCLEOTIDE SEQUENCE</scope>
</reference>
<proteinExistence type="predicted"/>
<accession>A0A8X6Q0N2</accession>
<organism evidence="1 2">
    <name type="scientific">Nephila pilipes</name>
    <name type="common">Giant wood spider</name>
    <name type="synonym">Nephila maculata</name>
    <dbReference type="NCBI Taxonomy" id="299642"/>
    <lineage>
        <taxon>Eukaryota</taxon>
        <taxon>Metazoa</taxon>
        <taxon>Ecdysozoa</taxon>
        <taxon>Arthropoda</taxon>
        <taxon>Chelicerata</taxon>
        <taxon>Arachnida</taxon>
        <taxon>Araneae</taxon>
        <taxon>Araneomorphae</taxon>
        <taxon>Entelegynae</taxon>
        <taxon>Araneoidea</taxon>
        <taxon>Nephilidae</taxon>
        <taxon>Nephila</taxon>
    </lineage>
</organism>
<gene>
    <name evidence="1" type="ORF">NPIL_80111</name>
</gene>
<dbReference type="EMBL" id="BMAW01027050">
    <property type="protein sequence ID" value="GFT99984.1"/>
    <property type="molecule type" value="Genomic_DNA"/>
</dbReference>
<protein>
    <submittedName>
        <fullName evidence="1">Uncharacterized protein</fullName>
    </submittedName>
</protein>
<comment type="caution">
    <text evidence="1">The sequence shown here is derived from an EMBL/GenBank/DDBJ whole genome shotgun (WGS) entry which is preliminary data.</text>
</comment>
<evidence type="ECO:0000313" key="1">
    <source>
        <dbReference type="EMBL" id="GFT99984.1"/>
    </source>
</evidence>
<keyword evidence="2" id="KW-1185">Reference proteome</keyword>
<name>A0A8X6Q0N2_NEPPI</name>